<evidence type="ECO:0000313" key="9">
    <source>
        <dbReference type="Proteomes" id="UP001314263"/>
    </source>
</evidence>
<comment type="caution">
    <text evidence="8">The sequence shown here is derived from an EMBL/GenBank/DDBJ whole genome shotgun (WGS) entry which is preliminary data.</text>
</comment>
<keyword evidence="9" id="KW-1185">Reference proteome</keyword>
<comment type="subcellular location">
    <subcellularLocation>
        <location evidence="1">Membrane</location>
        <topology evidence="1">Multi-pass membrane protein</topology>
    </subcellularLocation>
</comment>
<dbReference type="Pfam" id="PF01061">
    <property type="entry name" value="ABC2_membrane"/>
    <property type="match status" value="1"/>
</dbReference>
<evidence type="ECO:0000259" key="7">
    <source>
        <dbReference type="Pfam" id="PF01061"/>
    </source>
</evidence>
<dbReference type="InterPro" id="IPR050352">
    <property type="entry name" value="ABCG_transporters"/>
</dbReference>
<gene>
    <name evidence="8" type="ORF">CVIRNUC_004633</name>
</gene>
<evidence type="ECO:0000256" key="5">
    <source>
        <dbReference type="ARBA" id="ARBA00023136"/>
    </source>
</evidence>
<proteinExistence type="predicted"/>
<evidence type="ECO:0000256" key="2">
    <source>
        <dbReference type="ARBA" id="ARBA00022448"/>
    </source>
</evidence>
<dbReference type="GO" id="GO:0140359">
    <property type="term" value="F:ABC-type transporter activity"/>
    <property type="evidence" value="ECO:0007669"/>
    <property type="project" value="InterPro"/>
</dbReference>
<dbReference type="InterPro" id="IPR013525">
    <property type="entry name" value="ABC2_TM"/>
</dbReference>
<feature type="transmembrane region" description="Helical" evidence="6">
    <location>
        <begin position="115"/>
        <end position="135"/>
    </location>
</feature>
<feature type="transmembrane region" description="Helical" evidence="6">
    <location>
        <begin position="225"/>
        <end position="249"/>
    </location>
</feature>
<keyword evidence="3 6" id="KW-0812">Transmembrane</keyword>
<evidence type="ECO:0000256" key="6">
    <source>
        <dbReference type="SAM" id="Phobius"/>
    </source>
</evidence>
<protein>
    <recommendedName>
        <fullName evidence="7">ABC-2 type transporter transmembrane domain-containing protein</fullName>
    </recommendedName>
</protein>
<feature type="transmembrane region" description="Helical" evidence="6">
    <location>
        <begin position="147"/>
        <end position="169"/>
    </location>
</feature>
<dbReference type="GO" id="GO:0016020">
    <property type="term" value="C:membrane"/>
    <property type="evidence" value="ECO:0007669"/>
    <property type="project" value="UniProtKB-SubCell"/>
</dbReference>
<evidence type="ECO:0000313" key="8">
    <source>
        <dbReference type="EMBL" id="CAK0778680.1"/>
    </source>
</evidence>
<evidence type="ECO:0000256" key="4">
    <source>
        <dbReference type="ARBA" id="ARBA00022989"/>
    </source>
</evidence>
<feature type="transmembrane region" description="Helical" evidence="6">
    <location>
        <begin position="333"/>
        <end position="357"/>
    </location>
</feature>
<evidence type="ECO:0000256" key="1">
    <source>
        <dbReference type="ARBA" id="ARBA00004141"/>
    </source>
</evidence>
<feature type="transmembrane region" description="Helical" evidence="6">
    <location>
        <begin position="255"/>
        <end position="275"/>
    </location>
</feature>
<dbReference type="Proteomes" id="UP001314263">
    <property type="component" value="Unassembled WGS sequence"/>
</dbReference>
<dbReference type="EMBL" id="CAUYUE010000005">
    <property type="protein sequence ID" value="CAK0778680.1"/>
    <property type="molecule type" value="Genomic_DNA"/>
</dbReference>
<organism evidence="8 9">
    <name type="scientific">Coccomyxa viridis</name>
    <dbReference type="NCBI Taxonomy" id="1274662"/>
    <lineage>
        <taxon>Eukaryota</taxon>
        <taxon>Viridiplantae</taxon>
        <taxon>Chlorophyta</taxon>
        <taxon>core chlorophytes</taxon>
        <taxon>Trebouxiophyceae</taxon>
        <taxon>Trebouxiophyceae incertae sedis</taxon>
        <taxon>Coccomyxaceae</taxon>
        <taxon>Coccomyxa</taxon>
    </lineage>
</organism>
<name>A0AAV1I2B8_9CHLO</name>
<feature type="domain" description="ABC-2 type transporter transmembrane" evidence="7">
    <location>
        <begin position="96"/>
        <end position="304"/>
    </location>
</feature>
<feature type="transmembrane region" description="Helical" evidence="6">
    <location>
        <begin position="189"/>
        <end position="213"/>
    </location>
</feature>
<dbReference type="AlphaFoldDB" id="A0AAV1I2B8"/>
<sequence length="363" mass="39966">MVNLQAVAWFTGCQGSSRQLQYIPELHGTVCEWLADIIAVPAEKKSEACGSGSLSSEDIVTMAKKLRESFTITAQPSAPAAEGLMHRSRRQSLWRQYVTLQFRATCSYSRNPANAAGRTVMAVGLAVLVGAVFFRQPPGDEGVRQDVAGLFFVALLLTLMPYTYMSMFVADRVFFQEDPLQPLYSTPAYYASVSGINALVSTLNGILLMLIVYGFLGLLPTVRAVLLSLVVTALHSLCSVQLLVMMANLCPNQDLAFVLAVSYTTLSVLLSGYFVRLANVATFFRGLSYLTYFRYTVMAFVRLQYGHREDDDCRMRSGGLTCEAILQQFDVDLSLQTCILGLVVILTVMHFAGLGGLMRSKMR</sequence>
<reference evidence="8 9" key="1">
    <citation type="submission" date="2023-10" db="EMBL/GenBank/DDBJ databases">
        <authorList>
            <person name="Maclean D."/>
            <person name="Macfadyen A."/>
        </authorList>
    </citation>
    <scope>NUCLEOTIDE SEQUENCE [LARGE SCALE GENOMIC DNA]</scope>
</reference>
<dbReference type="PANTHER" id="PTHR48041">
    <property type="entry name" value="ABC TRANSPORTER G FAMILY MEMBER 28"/>
    <property type="match status" value="1"/>
</dbReference>
<keyword evidence="2" id="KW-0813">Transport</keyword>
<feature type="transmembrane region" description="Helical" evidence="6">
    <location>
        <begin position="287"/>
        <end position="305"/>
    </location>
</feature>
<keyword evidence="5 6" id="KW-0472">Membrane</keyword>
<evidence type="ECO:0000256" key="3">
    <source>
        <dbReference type="ARBA" id="ARBA00022692"/>
    </source>
</evidence>
<keyword evidence="4 6" id="KW-1133">Transmembrane helix</keyword>
<dbReference type="PANTHER" id="PTHR48041:SF139">
    <property type="entry name" value="PROTEIN SCARLET"/>
    <property type="match status" value="1"/>
</dbReference>
<accession>A0AAV1I2B8</accession>